<dbReference type="SUPFAM" id="SSF54001">
    <property type="entry name" value="Cysteine proteinases"/>
    <property type="match status" value="1"/>
</dbReference>
<proteinExistence type="inferred from homology"/>
<comment type="similarity">
    <text evidence="1">Belongs to the peptidase C48 family.</text>
</comment>
<dbReference type="InterPro" id="IPR003653">
    <property type="entry name" value="Peptidase_C48_C"/>
</dbReference>
<feature type="region of interest" description="Disordered" evidence="5">
    <location>
        <begin position="534"/>
        <end position="553"/>
    </location>
</feature>
<reference evidence="7 8" key="1">
    <citation type="journal article" date="2020" name="Genome Biol. Evol.">
        <title>A new high-quality draft genome assembly of the Chinese cordyceps Ophiocordyceps sinensis.</title>
        <authorList>
            <person name="Shu R."/>
            <person name="Zhang J."/>
            <person name="Meng Q."/>
            <person name="Zhang H."/>
            <person name="Zhou G."/>
            <person name="Li M."/>
            <person name="Wu P."/>
            <person name="Zhao Y."/>
            <person name="Chen C."/>
            <person name="Qin Q."/>
        </authorList>
    </citation>
    <scope>NUCLEOTIDE SEQUENCE [LARGE SCALE GENOMIC DNA]</scope>
    <source>
        <strain evidence="7 8">IOZ07</strain>
    </source>
</reference>
<dbReference type="GO" id="GO:0005634">
    <property type="term" value="C:nucleus"/>
    <property type="evidence" value="ECO:0007669"/>
    <property type="project" value="TreeGrafter"/>
</dbReference>
<protein>
    <recommendedName>
        <fullName evidence="6">Ubiquitin-like protease family profile domain-containing protein</fullName>
    </recommendedName>
</protein>
<evidence type="ECO:0000313" key="8">
    <source>
        <dbReference type="Proteomes" id="UP000557566"/>
    </source>
</evidence>
<evidence type="ECO:0000256" key="2">
    <source>
        <dbReference type="ARBA" id="ARBA00022670"/>
    </source>
</evidence>
<gene>
    <name evidence="7" type="ORF">G6O67_003719</name>
</gene>
<organism evidence="7 8">
    <name type="scientific">Ophiocordyceps sinensis</name>
    <dbReference type="NCBI Taxonomy" id="72228"/>
    <lineage>
        <taxon>Eukaryota</taxon>
        <taxon>Fungi</taxon>
        <taxon>Dikarya</taxon>
        <taxon>Ascomycota</taxon>
        <taxon>Pezizomycotina</taxon>
        <taxon>Sordariomycetes</taxon>
        <taxon>Hypocreomycetidae</taxon>
        <taxon>Hypocreales</taxon>
        <taxon>Ophiocordycipitaceae</taxon>
        <taxon>Ophiocordyceps</taxon>
    </lineage>
</organism>
<dbReference type="GO" id="GO:0016929">
    <property type="term" value="F:deSUMOylase activity"/>
    <property type="evidence" value="ECO:0007669"/>
    <property type="project" value="TreeGrafter"/>
</dbReference>
<evidence type="ECO:0000259" key="6">
    <source>
        <dbReference type="PROSITE" id="PS50600"/>
    </source>
</evidence>
<feature type="region of interest" description="Disordered" evidence="5">
    <location>
        <begin position="449"/>
        <end position="471"/>
    </location>
</feature>
<dbReference type="GO" id="GO:0006508">
    <property type="term" value="P:proteolysis"/>
    <property type="evidence" value="ECO:0007669"/>
    <property type="project" value="UniProtKB-KW"/>
</dbReference>
<keyword evidence="3" id="KW-0378">Hydrolase</keyword>
<evidence type="ECO:0000256" key="1">
    <source>
        <dbReference type="ARBA" id="ARBA00005234"/>
    </source>
</evidence>
<evidence type="ECO:0000256" key="4">
    <source>
        <dbReference type="ARBA" id="ARBA00022807"/>
    </source>
</evidence>
<dbReference type="Proteomes" id="UP000557566">
    <property type="component" value="Unassembled WGS sequence"/>
</dbReference>
<dbReference type="Pfam" id="PF02902">
    <property type="entry name" value="Peptidase_C48"/>
    <property type="match status" value="1"/>
</dbReference>
<dbReference type="PANTHER" id="PTHR12606:SF141">
    <property type="entry name" value="GH15225P-RELATED"/>
    <property type="match status" value="1"/>
</dbReference>
<evidence type="ECO:0000256" key="3">
    <source>
        <dbReference type="ARBA" id="ARBA00022801"/>
    </source>
</evidence>
<dbReference type="EMBL" id="JAAVMX010000004">
    <property type="protein sequence ID" value="KAF4509555.1"/>
    <property type="molecule type" value="Genomic_DNA"/>
</dbReference>
<evidence type="ECO:0000256" key="5">
    <source>
        <dbReference type="SAM" id="MobiDB-lite"/>
    </source>
</evidence>
<feature type="compositionally biased region" description="Low complexity" evidence="5">
    <location>
        <begin position="271"/>
        <end position="281"/>
    </location>
</feature>
<feature type="region of interest" description="Disordered" evidence="5">
    <location>
        <begin position="253"/>
        <end position="293"/>
    </location>
</feature>
<dbReference type="OrthoDB" id="1939479at2759"/>
<keyword evidence="8" id="KW-1185">Reference proteome</keyword>
<name>A0A8H4V6L5_9HYPO</name>
<dbReference type="PROSITE" id="PS50600">
    <property type="entry name" value="ULP_PROTEASE"/>
    <property type="match status" value="1"/>
</dbReference>
<feature type="compositionally biased region" description="Pro residues" evidence="5">
    <location>
        <begin position="282"/>
        <end position="291"/>
    </location>
</feature>
<sequence length="817" mass="93003">MTAFGSVLVRFLHRTSHTVAEIRTHVRDRDTGALHVANKRCKLSSPEENQAVWLAEGGALEDLVTKGESFLDVLRFICNVINNNPERGQMNKRLRPLQHFLCASPDDHGIIIRGERDLCDAFFSHVENCISVLSSLYNVGYFFTTRKRYSTVPPAVNYELDDEGRGKLGWAQRFLSAPALPTICDDFMRMARANPDECFPTEFADRIILDVQAILCDIPVPSFVVSEEFHGQLRQIFPKPQRTDLEWHLLLPGSFPEDEDEEPSHQETKEATPSPAASAPVTTPPRTPSPPQVIAKTRDDKAAYFYADHLESLISGITPQEFRSEFYKESDVHRTIQSNYITDFVAKEPAKSAEAKLPRSILKNRRKHSSRCTPKRLAQTLPKYVRFTESTLSPRPRSHIGLDVPRLIESDEERKNDYAPAAWSPVGLRPITPSEGNIFTNDGSYDEQDFEDSPFWSRKKGKLPEPSLEERERRAASAMARIEELLDEPTVPGLSSRPVEEILESLKRQNKINLSYKLAMEAKKAEEEAKHRAAEEAKRAEEEAQRRAVEDEQRRQFEEILSQTGGLRPAKSPLISPLSEQWEHEVERAIQPGTTRLLASTGQGVELRRHDFESLIPSEKWLNDEIVNGSLGWLERAINGAAGIKDFRRQTPKCSVMSSFFFKYMLEHNHYRSDRTLRRSGVTKDNLLDIETLIWPICLDSHWTTIVIRPTKRTVVHMDSLNPHGSQRIRNLAMASLKHVLQEKFVESEWQEVMTEAPRQRNSYDCGVFTITNAICLALGLSPIHSYGGQDMALQRHRIAAMLLNGGFKDEFDLQVY</sequence>
<comment type="caution">
    <text evidence="7">The sequence shown here is derived from an EMBL/GenBank/DDBJ whole genome shotgun (WGS) entry which is preliminary data.</text>
</comment>
<feature type="domain" description="Ubiquitin-like protease family profile" evidence="6">
    <location>
        <begin position="605"/>
        <end position="777"/>
    </location>
</feature>
<dbReference type="GO" id="GO:0016926">
    <property type="term" value="P:protein desumoylation"/>
    <property type="evidence" value="ECO:0007669"/>
    <property type="project" value="TreeGrafter"/>
</dbReference>
<dbReference type="InterPro" id="IPR038765">
    <property type="entry name" value="Papain-like_cys_pep_sf"/>
</dbReference>
<keyword evidence="4" id="KW-0788">Thiol protease</keyword>
<keyword evidence="2" id="KW-0645">Protease</keyword>
<dbReference type="AlphaFoldDB" id="A0A8H4V6L5"/>
<accession>A0A8H4V6L5</accession>
<dbReference type="Gene3D" id="3.40.395.10">
    <property type="entry name" value="Adenoviral Proteinase, Chain A"/>
    <property type="match status" value="1"/>
</dbReference>
<evidence type="ECO:0000313" key="7">
    <source>
        <dbReference type="EMBL" id="KAF4509555.1"/>
    </source>
</evidence>
<dbReference type="PANTHER" id="PTHR12606">
    <property type="entry name" value="SENTRIN/SUMO-SPECIFIC PROTEASE"/>
    <property type="match status" value="1"/>
</dbReference>